<feature type="domain" description="Nck-associated protein 5 C-terminal" evidence="2">
    <location>
        <begin position="228"/>
        <end position="293"/>
    </location>
</feature>
<keyword evidence="4" id="KW-1185">Reference proteome</keyword>
<accession>A0A8B9EHW4</accession>
<feature type="compositionally biased region" description="Basic and acidic residues" evidence="1">
    <location>
        <begin position="26"/>
        <end position="37"/>
    </location>
</feature>
<evidence type="ECO:0000259" key="2">
    <source>
        <dbReference type="Pfam" id="PF15246"/>
    </source>
</evidence>
<dbReference type="Pfam" id="PF15246">
    <property type="entry name" value="NCKAP5"/>
    <property type="match status" value="1"/>
</dbReference>
<dbReference type="Proteomes" id="UP000694521">
    <property type="component" value="Unplaced"/>
</dbReference>
<evidence type="ECO:0000313" key="3">
    <source>
        <dbReference type="Ensembl" id="ENSACDP00005022226.1"/>
    </source>
</evidence>
<organism evidence="3 4">
    <name type="scientific">Anser cygnoides</name>
    <name type="common">Swan goose</name>
    <dbReference type="NCBI Taxonomy" id="8845"/>
    <lineage>
        <taxon>Eukaryota</taxon>
        <taxon>Metazoa</taxon>
        <taxon>Chordata</taxon>
        <taxon>Craniata</taxon>
        <taxon>Vertebrata</taxon>
        <taxon>Euteleostomi</taxon>
        <taxon>Archelosauria</taxon>
        <taxon>Archosauria</taxon>
        <taxon>Dinosauria</taxon>
        <taxon>Saurischia</taxon>
        <taxon>Theropoda</taxon>
        <taxon>Coelurosauria</taxon>
        <taxon>Aves</taxon>
        <taxon>Neognathae</taxon>
        <taxon>Galloanserae</taxon>
        <taxon>Anseriformes</taxon>
        <taxon>Anatidae</taxon>
        <taxon>Anserinae</taxon>
        <taxon>Anser</taxon>
    </lineage>
</organism>
<reference evidence="3" key="1">
    <citation type="submission" date="2025-08" db="UniProtKB">
        <authorList>
            <consortium name="Ensembl"/>
        </authorList>
    </citation>
    <scope>IDENTIFICATION</scope>
</reference>
<dbReference type="PANTHER" id="PTHR21740">
    <property type="entry name" value="NCK-ASSOCIATED PROTEIN 5"/>
    <property type="match status" value="1"/>
</dbReference>
<sequence>MSESAAEAQGDESPAARSETGTSHELLQRLRELEVRRGAGSGATGRLRPVPARSRCHHLSTAGATEPAALGTWWGQLPPSHGATTPGLGQLGTALFCSPHSPPGRGGFPRCHGEGSPRAQAPRQRPLNLSPLCPQAENSALAQANENQRETYERCLDEVANHVVQALLNQKDLREECIKLKKRVFDLERQNQALSDLFQQKLQLSAGSLPQVPSGGVRVNAGGGLWGACGSLTRTLDSGIGTFPPPDYGGAPAKSTPKPRGRPEPLPGAAPVRPAALTKVPRKARTLEREVPTRPPPVPPPPPALTATG</sequence>
<dbReference type="AlphaFoldDB" id="A0A8B9EHW4"/>
<dbReference type="GO" id="GO:0001578">
    <property type="term" value="P:microtubule bundle formation"/>
    <property type="evidence" value="ECO:0007669"/>
    <property type="project" value="TreeGrafter"/>
</dbReference>
<evidence type="ECO:0000313" key="4">
    <source>
        <dbReference type="Proteomes" id="UP000694521"/>
    </source>
</evidence>
<feature type="region of interest" description="Disordered" evidence="1">
    <location>
        <begin position="1"/>
        <end position="49"/>
    </location>
</feature>
<protein>
    <recommendedName>
        <fullName evidence="2">Nck-associated protein 5 C-terminal domain-containing protein</fullName>
    </recommendedName>
</protein>
<dbReference type="GO" id="GO:0007019">
    <property type="term" value="P:microtubule depolymerization"/>
    <property type="evidence" value="ECO:0007669"/>
    <property type="project" value="TreeGrafter"/>
</dbReference>
<dbReference type="GO" id="GO:0035371">
    <property type="term" value="C:microtubule plus-end"/>
    <property type="evidence" value="ECO:0007669"/>
    <property type="project" value="TreeGrafter"/>
</dbReference>
<name>A0A8B9EHW4_ANSCY</name>
<dbReference type="InterPro" id="IPR032769">
    <property type="entry name" value="NCKAP5_C"/>
</dbReference>
<feature type="compositionally biased region" description="Pro residues" evidence="1">
    <location>
        <begin position="293"/>
        <end position="309"/>
    </location>
</feature>
<dbReference type="InterPro" id="IPR026163">
    <property type="entry name" value="Nckap5l"/>
</dbReference>
<feature type="region of interest" description="Disordered" evidence="1">
    <location>
        <begin position="104"/>
        <end position="128"/>
    </location>
</feature>
<proteinExistence type="predicted"/>
<feature type="region of interest" description="Disordered" evidence="1">
    <location>
        <begin position="238"/>
        <end position="309"/>
    </location>
</feature>
<reference evidence="3" key="2">
    <citation type="submission" date="2025-09" db="UniProtKB">
        <authorList>
            <consortium name="Ensembl"/>
        </authorList>
    </citation>
    <scope>IDENTIFICATION</scope>
</reference>
<dbReference type="PANTHER" id="PTHR21740:SF3">
    <property type="entry name" value="NCK-ASSOCIATED PROTEIN 5-LIKE"/>
    <property type="match status" value="1"/>
</dbReference>
<dbReference type="Ensembl" id="ENSACDT00005026594.1">
    <property type="protein sequence ID" value="ENSACDP00005022226.1"/>
    <property type="gene ID" value="ENSACDG00005016101.1"/>
</dbReference>
<evidence type="ECO:0000256" key="1">
    <source>
        <dbReference type="SAM" id="MobiDB-lite"/>
    </source>
</evidence>